<gene>
    <name evidence="1" type="ORF">C8E83_1504</name>
</gene>
<reference evidence="1 2" key="1">
    <citation type="submission" date="2018-10" db="EMBL/GenBank/DDBJ databases">
        <title>Sequencing the genomes of 1000 actinobacteria strains.</title>
        <authorList>
            <person name="Klenk H.-P."/>
        </authorList>
    </citation>
    <scope>NUCLEOTIDE SEQUENCE [LARGE SCALE GENOMIC DNA]</scope>
    <source>
        <strain evidence="1 2">DSM 17894</strain>
    </source>
</reference>
<dbReference type="OrthoDB" id="5122834at2"/>
<sequence length="161" mass="16788">MRELLLATAASLEASGAPDEALGVRRAGRGVGPFRSAESMVPVGRAWRLGVLLLGRDGSLAATGSITRAVTPTRAQNLSGQVERRRADRLAASRGSFEEGEVVNFGYSAVAVDAASLEAGAGVVSVAADGTLLVRWGTTDAERRPLADYLRDRAALLLETP</sequence>
<accession>A0A495IEI4</accession>
<dbReference type="AlphaFoldDB" id="A0A495IEI4"/>
<dbReference type="Proteomes" id="UP000280008">
    <property type="component" value="Unassembled WGS sequence"/>
</dbReference>
<organism evidence="1 2">
    <name type="scientific">Frondihabitans australicus</name>
    <dbReference type="NCBI Taxonomy" id="386892"/>
    <lineage>
        <taxon>Bacteria</taxon>
        <taxon>Bacillati</taxon>
        <taxon>Actinomycetota</taxon>
        <taxon>Actinomycetes</taxon>
        <taxon>Micrococcales</taxon>
        <taxon>Microbacteriaceae</taxon>
        <taxon>Frondihabitans</taxon>
    </lineage>
</organism>
<name>A0A495IEI4_9MICO</name>
<protein>
    <recommendedName>
        <fullName evidence="3">Glutaminase</fullName>
    </recommendedName>
</protein>
<comment type="caution">
    <text evidence="1">The sequence shown here is derived from an EMBL/GenBank/DDBJ whole genome shotgun (WGS) entry which is preliminary data.</text>
</comment>
<evidence type="ECO:0008006" key="3">
    <source>
        <dbReference type="Google" id="ProtNLM"/>
    </source>
</evidence>
<evidence type="ECO:0000313" key="2">
    <source>
        <dbReference type="Proteomes" id="UP000280008"/>
    </source>
</evidence>
<proteinExistence type="predicted"/>
<dbReference type="EMBL" id="RBKS01000001">
    <property type="protein sequence ID" value="RKR74392.1"/>
    <property type="molecule type" value="Genomic_DNA"/>
</dbReference>
<evidence type="ECO:0000313" key="1">
    <source>
        <dbReference type="EMBL" id="RKR74392.1"/>
    </source>
</evidence>
<keyword evidence="2" id="KW-1185">Reference proteome</keyword>